<protein>
    <submittedName>
        <fullName evidence="2">Type II toxin-antitoxin system Phd/YefM family antitoxin</fullName>
    </submittedName>
</protein>
<comment type="similarity">
    <text evidence="1">Belongs to the phD/YefM antitoxin family.</text>
</comment>
<dbReference type="EMBL" id="DXHQ01000079">
    <property type="protein sequence ID" value="HIW09123.1"/>
    <property type="molecule type" value="Genomic_DNA"/>
</dbReference>
<dbReference type="SUPFAM" id="SSF143120">
    <property type="entry name" value="YefM-like"/>
    <property type="match status" value="1"/>
</dbReference>
<gene>
    <name evidence="2" type="ORF">H9890_06970</name>
</gene>
<dbReference type="InterPro" id="IPR036165">
    <property type="entry name" value="YefM-like_sf"/>
</dbReference>
<reference evidence="2" key="1">
    <citation type="journal article" date="2021" name="PeerJ">
        <title>Extensive microbial diversity within the chicken gut microbiome revealed by metagenomics and culture.</title>
        <authorList>
            <person name="Gilroy R."/>
            <person name="Ravi A."/>
            <person name="Getino M."/>
            <person name="Pursley I."/>
            <person name="Horton D.L."/>
            <person name="Alikhan N.F."/>
            <person name="Baker D."/>
            <person name="Gharbi K."/>
            <person name="Hall N."/>
            <person name="Watson M."/>
            <person name="Adriaenssens E.M."/>
            <person name="Foster-Nyarko E."/>
            <person name="Jarju S."/>
            <person name="Secka A."/>
            <person name="Antonio M."/>
            <person name="Oren A."/>
            <person name="Chaudhuri R.R."/>
            <person name="La Ragione R."/>
            <person name="Hildebrand F."/>
            <person name="Pallen M.J."/>
        </authorList>
    </citation>
    <scope>NUCLEOTIDE SEQUENCE</scope>
    <source>
        <strain evidence="2">ChiHcolR34-3080</strain>
    </source>
</reference>
<evidence type="ECO:0000313" key="3">
    <source>
        <dbReference type="Proteomes" id="UP000823933"/>
    </source>
</evidence>
<name>A0A9D1TW87_9FIRM</name>
<comment type="caution">
    <text evidence="2">The sequence shown here is derived from an EMBL/GenBank/DDBJ whole genome shotgun (WGS) entry which is preliminary data.</text>
</comment>
<reference evidence="2" key="2">
    <citation type="submission" date="2021-04" db="EMBL/GenBank/DDBJ databases">
        <authorList>
            <person name="Gilroy R."/>
        </authorList>
    </citation>
    <scope>NUCLEOTIDE SEQUENCE</scope>
    <source>
        <strain evidence="2">ChiHcolR34-3080</strain>
    </source>
</reference>
<evidence type="ECO:0000256" key="1">
    <source>
        <dbReference type="ARBA" id="ARBA00009981"/>
    </source>
</evidence>
<evidence type="ECO:0000313" key="2">
    <source>
        <dbReference type="EMBL" id="HIW09123.1"/>
    </source>
</evidence>
<accession>A0A9D1TW87</accession>
<dbReference type="Proteomes" id="UP000823933">
    <property type="component" value="Unassembled WGS sequence"/>
</dbReference>
<dbReference type="AlphaFoldDB" id="A0A9D1TW87"/>
<proteinExistence type="inferred from homology"/>
<organism evidence="2 3">
    <name type="scientific">Candidatus Faecalibacterium intestinigallinarum</name>
    <dbReference type="NCBI Taxonomy" id="2838581"/>
    <lineage>
        <taxon>Bacteria</taxon>
        <taxon>Bacillati</taxon>
        <taxon>Bacillota</taxon>
        <taxon>Clostridia</taxon>
        <taxon>Eubacteriales</taxon>
        <taxon>Oscillospiraceae</taxon>
        <taxon>Faecalibacterium</taxon>
    </lineage>
</organism>
<sequence length="107" mass="11810">MASVISAIKNTVPISLFNRGQAGKIFEEVRKSGAKVVMKNNVAECVLLSPEEYVRLMDAVNDAKLEALAAKRLAHYDPKTLVSWNEMMGELGLSEDDLAGWEDVEIE</sequence>